<evidence type="ECO:0000256" key="1">
    <source>
        <dbReference type="ARBA" id="ARBA00022617"/>
    </source>
</evidence>
<dbReference type="PANTHER" id="PTHR33546:SF1">
    <property type="entry name" value="LARGE, MULTIFUNCTIONAL SECRETED PROTEIN"/>
    <property type="match status" value="1"/>
</dbReference>
<organism evidence="6 7">
    <name type="scientific">Oceaniferula marina</name>
    <dbReference type="NCBI Taxonomy" id="2748318"/>
    <lineage>
        <taxon>Bacteria</taxon>
        <taxon>Pseudomonadati</taxon>
        <taxon>Verrucomicrobiota</taxon>
        <taxon>Verrucomicrobiia</taxon>
        <taxon>Verrucomicrobiales</taxon>
        <taxon>Verrucomicrobiaceae</taxon>
        <taxon>Oceaniferula</taxon>
    </lineage>
</organism>
<dbReference type="SUPFAM" id="SSF52317">
    <property type="entry name" value="Class I glutamine amidotransferase-like"/>
    <property type="match status" value="1"/>
</dbReference>
<dbReference type="InterPro" id="IPR029062">
    <property type="entry name" value="Class_I_gatase-like"/>
</dbReference>
<dbReference type="Gene3D" id="3.40.50.880">
    <property type="match status" value="1"/>
</dbReference>
<dbReference type="InterPro" id="IPR029010">
    <property type="entry name" value="ThuA-like"/>
</dbReference>
<evidence type="ECO:0000256" key="2">
    <source>
        <dbReference type="ARBA" id="ARBA00022723"/>
    </source>
</evidence>
<dbReference type="GO" id="GO:0020037">
    <property type="term" value="F:heme binding"/>
    <property type="evidence" value="ECO:0007669"/>
    <property type="project" value="InterPro"/>
</dbReference>
<dbReference type="SUPFAM" id="SSF50952">
    <property type="entry name" value="Soluble quinoprotein glucose dehydrogenase"/>
    <property type="match status" value="1"/>
</dbReference>
<keyword evidence="2 4" id="KW-0479">Metal-binding</keyword>
<dbReference type="NCBIfam" id="TIGR02604">
    <property type="entry name" value="Piru_Ver_Nterm"/>
    <property type="match status" value="1"/>
</dbReference>
<protein>
    <submittedName>
        <fullName evidence="6">ThuA domain-containing protein</fullName>
    </submittedName>
</protein>
<gene>
    <name evidence="6" type="ORF">HW115_08325</name>
</gene>
<keyword evidence="1 4" id="KW-0349">Heme</keyword>
<evidence type="ECO:0000256" key="4">
    <source>
        <dbReference type="PROSITE-ProRule" id="PRU00433"/>
    </source>
</evidence>
<dbReference type="GO" id="GO:0046872">
    <property type="term" value="F:metal ion binding"/>
    <property type="evidence" value="ECO:0007669"/>
    <property type="project" value="UniProtKB-KW"/>
</dbReference>
<name>A0A851GKB5_9BACT</name>
<evidence type="ECO:0000259" key="5">
    <source>
        <dbReference type="PROSITE" id="PS51007"/>
    </source>
</evidence>
<dbReference type="GO" id="GO:0009055">
    <property type="term" value="F:electron transfer activity"/>
    <property type="evidence" value="ECO:0007669"/>
    <property type="project" value="InterPro"/>
</dbReference>
<dbReference type="EMBL" id="JACBAZ010000003">
    <property type="protein sequence ID" value="NWK55615.1"/>
    <property type="molecule type" value="Genomic_DNA"/>
</dbReference>
<evidence type="ECO:0000256" key="3">
    <source>
        <dbReference type="ARBA" id="ARBA00023004"/>
    </source>
</evidence>
<evidence type="ECO:0000313" key="7">
    <source>
        <dbReference type="Proteomes" id="UP000557872"/>
    </source>
</evidence>
<accession>A0A851GKB5</accession>
<dbReference type="InterPro" id="IPR013428">
    <property type="entry name" value="Membrane-bound_put_N"/>
</dbReference>
<dbReference type="InterPro" id="IPR011042">
    <property type="entry name" value="6-blade_b-propeller_TolB-like"/>
</dbReference>
<keyword evidence="3 4" id="KW-0408">Iron</keyword>
<dbReference type="InterPro" id="IPR036909">
    <property type="entry name" value="Cyt_c-like_dom_sf"/>
</dbReference>
<dbReference type="AlphaFoldDB" id="A0A851GKB5"/>
<dbReference type="InterPro" id="IPR055557">
    <property type="entry name" value="DUF7133"/>
</dbReference>
<dbReference type="Gene3D" id="1.10.760.10">
    <property type="entry name" value="Cytochrome c-like domain"/>
    <property type="match status" value="1"/>
</dbReference>
<dbReference type="Proteomes" id="UP000557872">
    <property type="component" value="Unassembled WGS sequence"/>
</dbReference>
<dbReference type="Pfam" id="PF00034">
    <property type="entry name" value="Cytochrom_C"/>
    <property type="match status" value="1"/>
</dbReference>
<reference evidence="6 7" key="1">
    <citation type="submission" date="2020-07" db="EMBL/GenBank/DDBJ databases">
        <title>Roseicoccus Jingziensis gen. nov., sp. nov., isolated from coastal seawater.</title>
        <authorList>
            <person name="Feng X."/>
        </authorList>
    </citation>
    <scope>NUCLEOTIDE SEQUENCE [LARGE SCALE GENOMIC DNA]</scope>
    <source>
        <strain evidence="6 7">N1E253</strain>
    </source>
</reference>
<dbReference type="PROSITE" id="PS51007">
    <property type="entry name" value="CYTC"/>
    <property type="match status" value="1"/>
</dbReference>
<dbReference type="PANTHER" id="PTHR33546">
    <property type="entry name" value="LARGE, MULTIFUNCTIONAL SECRETED PROTEIN-RELATED"/>
    <property type="match status" value="1"/>
</dbReference>
<feature type="domain" description="Cytochrome c" evidence="5">
    <location>
        <begin position="928"/>
        <end position="1017"/>
    </location>
</feature>
<evidence type="ECO:0000313" key="6">
    <source>
        <dbReference type="EMBL" id="NWK55615.1"/>
    </source>
</evidence>
<dbReference type="Pfam" id="PF06283">
    <property type="entry name" value="ThuA"/>
    <property type="match status" value="1"/>
</dbReference>
<dbReference type="Gene3D" id="2.120.10.30">
    <property type="entry name" value="TolB, C-terminal domain"/>
    <property type="match status" value="1"/>
</dbReference>
<dbReference type="SUPFAM" id="SSF46626">
    <property type="entry name" value="Cytochrome c"/>
    <property type="match status" value="1"/>
</dbReference>
<dbReference type="InterPro" id="IPR009056">
    <property type="entry name" value="Cyt_c-like_dom"/>
</dbReference>
<comment type="caution">
    <text evidence="6">The sequence shown here is derived from an EMBL/GenBank/DDBJ whole genome shotgun (WGS) entry which is preliminary data.</text>
</comment>
<dbReference type="InterPro" id="IPR011041">
    <property type="entry name" value="Quinoprot_gluc/sorb_DH_b-prop"/>
</dbReference>
<proteinExistence type="predicted"/>
<keyword evidence="7" id="KW-1185">Reference proteome</keyword>
<dbReference type="Pfam" id="PF23500">
    <property type="entry name" value="DUF7133"/>
    <property type="match status" value="1"/>
</dbReference>
<sequence>MGMINKMIRTLPFIVLSLWVGDVGAKTSRAPVEGEKRISVLFLGAPKSHSAAHDPITRYRVIKKHLGAHGVNFSYTENPKEAFDAEKLKQYDALLMYGNWEQNGTMPPDQEKVLLDYVNEGGGFLPIHCASACYGKSDTFVNLVGARFMSHGTGVFSPKNTETSHPITRGCKCVHAWDETYAHDRHAEDRIILQKRDDEPWSWIRNQGKGRVFYTASGHDHRVWDHPDFHEIIRRAILWCVGDANRASLNNLDIQPLKFAQARLPGYLKQKTIESYQEPLSPQESIKHVQVPASFEISLFASEPDIINPIAVNWDDRGRAYVVESIDYPNNHRSGNIGNDRIKICEDSDGDGIAEKFLVFADKLSLATSVLHAYGGVICTNGTELLFLQDSNGDDVADVRKVLFKGFSMSDTHAGPSNMRWGYDGWIYATVGYSGFKGTVGGKKHDFRTGIFRFRLKPQPAKEELGKDGTLQHLCELEFLQNTTNNTWGLGMTEDFDIFASTANANPSMYMTFPRSIYKQFDLKQPRTPRADSNPLFFPSSTDVRQVDVHGGYTSAAGHAFYTGRRFPDTYTNKIAFVCAPTGKLVGQFQFTPRGAGFKATQLPNNMYNSADAWSAPVAAEVGPDGALWICDWYNIIVQHNPVPTKHSAGYDAKKGRGNAYVCPLRDKQHGRIYRVFPKGSEAEAHSVMSLAQAVEILTKEKPPSQFWQIKAQQKILDSVNSNNKTTDDEMLKLVVSLKKATPFTLVHLYTLQELNHLDVETLKRAMASPDAGVRRAAIKHAPDKGLLESTFIRDGFITEVEPRALQQLLLAFSKVAPSESVASALMRLNVPSSDVGLSDAYLVALRGQAEAILHVQAKPSKHDGFDDATTSVLIDYFVSVVEPEDMPALQKKFAAIDSPLAVSITKKLSSVVPNTEAEVRKYTIDDAVHARGVAIYNQMCIACHGSEGAGVAGVFPPLDGSDWLIAEPMHAAAILIHGLKGPIKVNGKAYNGVMPPLVDIKNQQIADVLTYVRQSWSNDLPPLSVEEVKKAREDYKLQKGNLTEKDLITR</sequence>